<organism evidence="1">
    <name type="scientific">Salix viminalis</name>
    <name type="common">Common osier</name>
    <name type="synonym">Basket willow</name>
    <dbReference type="NCBI Taxonomy" id="40686"/>
    <lineage>
        <taxon>Eukaryota</taxon>
        <taxon>Viridiplantae</taxon>
        <taxon>Streptophyta</taxon>
        <taxon>Embryophyta</taxon>
        <taxon>Tracheophyta</taxon>
        <taxon>Spermatophyta</taxon>
        <taxon>Magnoliopsida</taxon>
        <taxon>eudicotyledons</taxon>
        <taxon>Gunneridae</taxon>
        <taxon>Pentapetalae</taxon>
        <taxon>rosids</taxon>
        <taxon>fabids</taxon>
        <taxon>Malpighiales</taxon>
        <taxon>Salicaceae</taxon>
        <taxon>Saliceae</taxon>
        <taxon>Salix</taxon>
    </lineage>
</organism>
<gene>
    <name evidence="1" type="ORF">SVIM_LOCUS113325</name>
</gene>
<accession>A0A6N2KYD1</accession>
<dbReference type="AlphaFoldDB" id="A0A6N2KYD1"/>
<dbReference type="EMBL" id="CAADRP010000569">
    <property type="protein sequence ID" value="VFU30088.1"/>
    <property type="molecule type" value="Genomic_DNA"/>
</dbReference>
<reference evidence="1" key="1">
    <citation type="submission" date="2019-03" db="EMBL/GenBank/DDBJ databases">
        <authorList>
            <person name="Mank J."/>
            <person name="Almeida P."/>
        </authorList>
    </citation>
    <scope>NUCLEOTIDE SEQUENCE</scope>
    <source>
        <strain evidence="1">78183</strain>
    </source>
</reference>
<evidence type="ECO:0000313" key="1">
    <source>
        <dbReference type="EMBL" id="VFU30088.1"/>
    </source>
</evidence>
<proteinExistence type="predicted"/>
<sequence>MLLLNWPFSSTFSNSRLTLSFSSLIQLLRFAKTIG</sequence>
<protein>
    <submittedName>
        <fullName evidence="1">Uncharacterized protein</fullName>
    </submittedName>
</protein>
<name>A0A6N2KYD1_SALVM</name>